<evidence type="ECO:0000256" key="2">
    <source>
        <dbReference type="SAM" id="SignalP"/>
    </source>
</evidence>
<proteinExistence type="predicted"/>
<evidence type="ECO:0000313" key="4">
    <source>
        <dbReference type="Proteomes" id="UP000807306"/>
    </source>
</evidence>
<gene>
    <name evidence="3" type="ORF">CPB83DRAFT_761934</name>
</gene>
<keyword evidence="1" id="KW-0472">Membrane</keyword>
<feature type="chain" id="PRO_5045546160" evidence="2">
    <location>
        <begin position="24"/>
        <end position="209"/>
    </location>
</feature>
<protein>
    <submittedName>
        <fullName evidence="3">Uncharacterized protein</fullName>
    </submittedName>
</protein>
<feature type="transmembrane region" description="Helical" evidence="1">
    <location>
        <begin position="88"/>
        <end position="110"/>
    </location>
</feature>
<name>A0A9P6JRT8_9AGAR</name>
<dbReference type="EMBL" id="MU157836">
    <property type="protein sequence ID" value="KAF9531197.1"/>
    <property type="molecule type" value="Genomic_DNA"/>
</dbReference>
<keyword evidence="1" id="KW-0812">Transmembrane</keyword>
<keyword evidence="2" id="KW-0732">Signal</keyword>
<reference evidence="3" key="1">
    <citation type="submission" date="2020-11" db="EMBL/GenBank/DDBJ databases">
        <authorList>
            <consortium name="DOE Joint Genome Institute"/>
            <person name="Ahrendt S."/>
            <person name="Riley R."/>
            <person name="Andreopoulos W."/>
            <person name="Labutti K."/>
            <person name="Pangilinan J."/>
            <person name="Ruiz-Duenas F.J."/>
            <person name="Barrasa J.M."/>
            <person name="Sanchez-Garcia M."/>
            <person name="Camarero S."/>
            <person name="Miyauchi S."/>
            <person name="Serrano A."/>
            <person name="Linde D."/>
            <person name="Babiker R."/>
            <person name="Drula E."/>
            <person name="Ayuso-Fernandez I."/>
            <person name="Pacheco R."/>
            <person name="Padilla G."/>
            <person name="Ferreira P."/>
            <person name="Barriuso J."/>
            <person name="Kellner H."/>
            <person name="Castanera R."/>
            <person name="Alfaro M."/>
            <person name="Ramirez L."/>
            <person name="Pisabarro A.G."/>
            <person name="Kuo A."/>
            <person name="Tritt A."/>
            <person name="Lipzen A."/>
            <person name="He G."/>
            <person name="Yan M."/>
            <person name="Ng V."/>
            <person name="Cullen D."/>
            <person name="Martin F."/>
            <person name="Rosso M.-N."/>
            <person name="Henrissat B."/>
            <person name="Hibbett D."/>
            <person name="Martinez A.T."/>
            <person name="Grigoriev I.V."/>
        </authorList>
    </citation>
    <scope>NUCLEOTIDE SEQUENCE</scope>
    <source>
        <strain evidence="3">CBS 506.95</strain>
    </source>
</reference>
<keyword evidence="4" id="KW-1185">Reference proteome</keyword>
<feature type="transmembrane region" description="Helical" evidence="1">
    <location>
        <begin position="176"/>
        <end position="204"/>
    </location>
</feature>
<comment type="caution">
    <text evidence="3">The sequence shown here is derived from an EMBL/GenBank/DDBJ whole genome shotgun (WGS) entry which is preliminary data.</text>
</comment>
<evidence type="ECO:0000256" key="1">
    <source>
        <dbReference type="SAM" id="Phobius"/>
    </source>
</evidence>
<feature type="transmembrane region" description="Helical" evidence="1">
    <location>
        <begin position="56"/>
        <end position="76"/>
    </location>
</feature>
<dbReference type="AlphaFoldDB" id="A0A9P6JRT8"/>
<evidence type="ECO:0000313" key="3">
    <source>
        <dbReference type="EMBL" id="KAF9531197.1"/>
    </source>
</evidence>
<keyword evidence="1" id="KW-1133">Transmembrane helix</keyword>
<dbReference type="OrthoDB" id="2756618at2759"/>
<dbReference type="Proteomes" id="UP000807306">
    <property type="component" value="Unassembled WGS sequence"/>
</dbReference>
<organism evidence="3 4">
    <name type="scientific">Crepidotus variabilis</name>
    <dbReference type="NCBI Taxonomy" id="179855"/>
    <lineage>
        <taxon>Eukaryota</taxon>
        <taxon>Fungi</taxon>
        <taxon>Dikarya</taxon>
        <taxon>Basidiomycota</taxon>
        <taxon>Agaricomycotina</taxon>
        <taxon>Agaricomycetes</taxon>
        <taxon>Agaricomycetidae</taxon>
        <taxon>Agaricales</taxon>
        <taxon>Agaricineae</taxon>
        <taxon>Crepidotaceae</taxon>
        <taxon>Crepidotus</taxon>
    </lineage>
</organism>
<feature type="signal peptide" evidence="2">
    <location>
        <begin position="1"/>
        <end position="23"/>
    </location>
</feature>
<sequence length="209" mass="22826">MTICAIVLLVTITARWIVDVALTFSAFILPEEAYCVQTGTPNPAEITFLTLSDPKFVAGSAMYVSSTVLGDGFMIYRLWIVWGKNKLIVIPPILLLLALATTGAVCTYLFDKANTTIFAAAGSWITCSFVLTFLCNLYSTVLIALKIFLSGRKLRKTQTEIGLGLSKVTEILVESAALYSCCVIISLVTYLMGSNIQFVMVAMVRILPR</sequence>
<accession>A0A9P6JRT8</accession>
<feature type="transmembrane region" description="Helical" evidence="1">
    <location>
        <begin position="116"/>
        <end position="149"/>
    </location>
</feature>